<name>A0A498SAT1_ACAVI</name>
<dbReference type="Proteomes" id="UP000276991">
    <property type="component" value="Unassembled WGS sequence"/>
</dbReference>
<feature type="transmembrane region" description="Helical" evidence="1">
    <location>
        <begin position="102"/>
        <end position="129"/>
    </location>
</feature>
<organism evidence="2 3">
    <name type="scientific">Acanthocheilonema viteae</name>
    <name type="common">Filarial nematode worm</name>
    <name type="synonym">Dipetalonema viteae</name>
    <dbReference type="NCBI Taxonomy" id="6277"/>
    <lineage>
        <taxon>Eukaryota</taxon>
        <taxon>Metazoa</taxon>
        <taxon>Ecdysozoa</taxon>
        <taxon>Nematoda</taxon>
        <taxon>Chromadorea</taxon>
        <taxon>Rhabditida</taxon>
        <taxon>Spirurina</taxon>
        <taxon>Spiruromorpha</taxon>
        <taxon>Filarioidea</taxon>
        <taxon>Onchocercidae</taxon>
        <taxon>Acanthocheilonema</taxon>
    </lineage>
</organism>
<gene>
    <name evidence="2" type="ORF">NAV_LOCUS1836</name>
</gene>
<dbReference type="EMBL" id="UPTC01000168">
    <property type="protein sequence ID" value="VBB27006.1"/>
    <property type="molecule type" value="Genomic_DNA"/>
</dbReference>
<sequence length="175" mass="19816">MFLDIFAGKLWIVIAVVYLLNTIEPGDGQSPFKKPKKRRYKLIPFYDGEIKIGDPNKPALIRDLLLLSHVLNDTANTIFGSKDIARDLLTFFVNLDQIMVQWLFLFLICSSFFHMAACACIGCCACYVFKTDIRSTLKFAKRQAKSLDQTKSANEVPRGESTSVTTQAKKFSGWF</sequence>
<keyword evidence="1" id="KW-0812">Transmembrane</keyword>
<protein>
    <submittedName>
        <fullName evidence="2">Uncharacterized protein</fullName>
    </submittedName>
</protein>
<keyword evidence="1" id="KW-1133">Transmembrane helix</keyword>
<evidence type="ECO:0000313" key="3">
    <source>
        <dbReference type="Proteomes" id="UP000276991"/>
    </source>
</evidence>
<reference evidence="2 3" key="1">
    <citation type="submission" date="2018-08" db="EMBL/GenBank/DDBJ databases">
        <authorList>
            <person name="Laetsch R D."/>
            <person name="Stevens L."/>
            <person name="Kumar S."/>
            <person name="Blaxter L. M."/>
        </authorList>
    </citation>
    <scope>NUCLEOTIDE SEQUENCE [LARGE SCALE GENOMIC DNA]</scope>
</reference>
<evidence type="ECO:0000313" key="2">
    <source>
        <dbReference type="EMBL" id="VBB27006.1"/>
    </source>
</evidence>
<accession>A0A498SAT1</accession>
<evidence type="ECO:0000256" key="1">
    <source>
        <dbReference type="SAM" id="Phobius"/>
    </source>
</evidence>
<keyword evidence="3" id="KW-1185">Reference proteome</keyword>
<keyword evidence="1" id="KW-0472">Membrane</keyword>
<dbReference type="AlphaFoldDB" id="A0A498SAT1"/>
<dbReference type="OrthoDB" id="5806941at2759"/>
<proteinExistence type="predicted"/>